<evidence type="ECO:0008006" key="7">
    <source>
        <dbReference type="Google" id="ProtNLM"/>
    </source>
</evidence>
<organism evidence="1 5">
    <name type="scientific">Nonlabens ulvanivorans</name>
    <name type="common">Persicivirga ulvanivorans</name>
    <dbReference type="NCBI Taxonomy" id="906888"/>
    <lineage>
        <taxon>Bacteria</taxon>
        <taxon>Pseudomonadati</taxon>
        <taxon>Bacteroidota</taxon>
        <taxon>Flavobacteriia</taxon>
        <taxon>Flavobacteriales</taxon>
        <taxon>Flavobacteriaceae</taxon>
        <taxon>Nonlabens</taxon>
    </lineage>
</organism>
<sequence length="136" mass="16003">MTYTLEEKKAILSELIMMAHADQHIKKEEIAFIHAIGKRLELDEKELSHMLEHPEELETMIPKQFVKRVVHFHRLMLMMHIDGHVDAAELQLLYQTALRYGIRKSTVDTLLNTMEKYPHGEIPPSELMSIHQRNHN</sequence>
<dbReference type="EMBL" id="JPJI01000003">
    <property type="protein sequence ID" value="KEZ94663.1"/>
    <property type="molecule type" value="Genomic_DNA"/>
</dbReference>
<proteinExistence type="predicted"/>
<evidence type="ECO:0000313" key="6">
    <source>
        <dbReference type="Proteomes" id="UP000239997"/>
    </source>
</evidence>
<dbReference type="Proteomes" id="UP000028531">
    <property type="component" value="Unassembled WGS sequence"/>
</dbReference>
<reference evidence="1 5" key="1">
    <citation type="journal article" date="2014" name="Genome Announc.">
        <title>Draft Genome Sequences of Marine Flavobacterium Nonlabens Strains NR17, NR24, NR27, NR32, NR33, and Ara13.</title>
        <authorList>
            <person name="Nakanishi M."/>
            <person name="Meirelles P."/>
            <person name="Suzuki R."/>
            <person name="Takatani N."/>
            <person name="Mino S."/>
            <person name="Suda W."/>
            <person name="Oshima K."/>
            <person name="Hattori M."/>
            <person name="Ohkuma M."/>
            <person name="Hosokawa M."/>
            <person name="Miyashita K."/>
            <person name="Thompson F.L."/>
            <person name="Niwa A."/>
            <person name="Sawabe T."/>
            <person name="Sawabe T."/>
        </authorList>
    </citation>
    <scope>NUCLEOTIDE SEQUENCE [LARGE SCALE GENOMIC DNA]</scope>
    <source>
        <strain evidence="1">JCM 19296</strain>
        <strain evidence="5">JCM19296</strain>
    </source>
</reference>
<dbReference type="Proteomes" id="UP000239997">
    <property type="component" value="Unassembled WGS sequence"/>
</dbReference>
<evidence type="ECO:0000313" key="4">
    <source>
        <dbReference type="Proteomes" id="UP000028531"/>
    </source>
</evidence>
<dbReference type="EMBL" id="PVNA01000008">
    <property type="protein sequence ID" value="PRX12091.1"/>
    <property type="molecule type" value="Genomic_DNA"/>
</dbReference>
<dbReference type="Proteomes" id="UP000028980">
    <property type="component" value="Unassembled WGS sequence"/>
</dbReference>
<evidence type="ECO:0000313" key="5">
    <source>
        <dbReference type="Proteomes" id="UP000028980"/>
    </source>
</evidence>
<protein>
    <recommendedName>
        <fullName evidence="7">Co-chaperone DjlA N-terminal domain-containing protein</fullName>
    </recommendedName>
</protein>
<dbReference type="AlphaFoldDB" id="A0A081DEN9"/>
<evidence type="ECO:0000313" key="2">
    <source>
        <dbReference type="EMBL" id="KEZ94663.1"/>
    </source>
</evidence>
<comment type="caution">
    <text evidence="1">The sequence shown here is derived from an EMBL/GenBank/DDBJ whole genome shotgun (WGS) entry which is preliminary data.</text>
</comment>
<name>A0A081DEN9_NONUL</name>
<evidence type="ECO:0000313" key="3">
    <source>
        <dbReference type="EMBL" id="PRX12091.1"/>
    </source>
</evidence>
<dbReference type="SUPFAM" id="SSF158682">
    <property type="entry name" value="TerB-like"/>
    <property type="match status" value="1"/>
</dbReference>
<gene>
    <name evidence="2" type="ORF">IL45_00070</name>
    <name evidence="1" type="ORF">JCM19296_2992</name>
    <name evidence="3" type="ORF">LY02_02771</name>
</gene>
<dbReference type="InterPro" id="IPR029024">
    <property type="entry name" value="TerB-like"/>
</dbReference>
<dbReference type="EMBL" id="BBLG01000008">
    <property type="protein sequence ID" value="GAK77385.1"/>
    <property type="molecule type" value="Genomic_DNA"/>
</dbReference>
<evidence type="ECO:0000313" key="1">
    <source>
        <dbReference type="EMBL" id="GAK77385.1"/>
    </source>
</evidence>
<dbReference type="Gene3D" id="1.10.3680.10">
    <property type="entry name" value="TerB-like"/>
    <property type="match status" value="1"/>
</dbReference>
<reference evidence="2 4" key="2">
    <citation type="submission" date="2014-07" db="EMBL/GenBank/DDBJ databases">
        <title>Draft genome sequence of Nonlabens ulvanivorans, an ulvan degrading bacterium.</title>
        <authorList>
            <person name="Kopel M."/>
            <person name="Helbert W."/>
            <person name="Henrissat B."/>
            <person name="Doniger T."/>
            <person name="Banin E."/>
        </authorList>
    </citation>
    <scope>NUCLEOTIDE SEQUENCE [LARGE SCALE GENOMIC DNA]</scope>
    <source>
        <strain evidence="2 4">PLR</strain>
    </source>
</reference>
<keyword evidence="6" id="KW-1185">Reference proteome</keyword>
<accession>A0A081DEN9</accession>
<dbReference type="RefSeq" id="WP_036578903.1">
    <property type="nucleotide sequence ID" value="NZ_JBDUVK010000177.1"/>
</dbReference>
<reference evidence="3 6" key="3">
    <citation type="submission" date="2018-03" db="EMBL/GenBank/DDBJ databases">
        <title>Genomic Encyclopedia of Archaeal and Bacterial Type Strains, Phase II (KMG-II): from individual species to whole genera.</title>
        <authorList>
            <person name="Goeker M."/>
        </authorList>
    </citation>
    <scope>NUCLEOTIDE SEQUENCE [LARGE SCALE GENOMIC DNA]</scope>
    <source>
        <strain evidence="3 6">DSM 22727</strain>
    </source>
</reference>
<dbReference type="OrthoDB" id="1143847at2"/>